<feature type="region of interest" description="Disordered" evidence="2">
    <location>
        <begin position="1"/>
        <end position="63"/>
    </location>
</feature>
<dbReference type="Pfam" id="PF13637">
    <property type="entry name" value="Ank_4"/>
    <property type="match status" value="1"/>
</dbReference>
<evidence type="ECO:0000256" key="1">
    <source>
        <dbReference type="PROSITE-ProRule" id="PRU00023"/>
    </source>
</evidence>
<protein>
    <submittedName>
        <fullName evidence="3">Uncharacterized protein</fullName>
    </submittedName>
</protein>
<dbReference type="InterPro" id="IPR036770">
    <property type="entry name" value="Ankyrin_rpt-contain_sf"/>
</dbReference>
<keyword evidence="4" id="KW-1185">Reference proteome</keyword>
<organism evidence="3 4">
    <name type="scientific">Durusdinium trenchii</name>
    <dbReference type="NCBI Taxonomy" id="1381693"/>
    <lineage>
        <taxon>Eukaryota</taxon>
        <taxon>Sar</taxon>
        <taxon>Alveolata</taxon>
        <taxon>Dinophyceae</taxon>
        <taxon>Suessiales</taxon>
        <taxon>Symbiodiniaceae</taxon>
        <taxon>Durusdinium</taxon>
    </lineage>
</organism>
<comment type="caution">
    <text evidence="3">The sequence shown here is derived from an EMBL/GenBank/DDBJ whole genome shotgun (WGS) entry which is preliminary data.</text>
</comment>
<dbReference type="PROSITE" id="PS50297">
    <property type="entry name" value="ANK_REP_REGION"/>
    <property type="match status" value="1"/>
</dbReference>
<reference evidence="3 4" key="1">
    <citation type="submission" date="2024-02" db="EMBL/GenBank/DDBJ databases">
        <authorList>
            <person name="Chen Y."/>
            <person name="Shah S."/>
            <person name="Dougan E. K."/>
            <person name="Thang M."/>
            <person name="Chan C."/>
        </authorList>
    </citation>
    <scope>NUCLEOTIDE SEQUENCE [LARGE SCALE GENOMIC DNA]</scope>
</reference>
<dbReference type="InterPro" id="IPR002110">
    <property type="entry name" value="Ankyrin_rpt"/>
</dbReference>
<feature type="compositionally biased region" description="Basic and acidic residues" evidence="2">
    <location>
        <begin position="26"/>
        <end position="63"/>
    </location>
</feature>
<accession>A0ABP0NQ86</accession>
<evidence type="ECO:0000313" key="3">
    <source>
        <dbReference type="EMBL" id="CAK9065965.1"/>
    </source>
</evidence>
<dbReference type="PROSITE" id="PS50088">
    <property type="entry name" value="ANK_REPEAT"/>
    <property type="match status" value="1"/>
</dbReference>
<evidence type="ECO:0000313" key="4">
    <source>
        <dbReference type="Proteomes" id="UP001642484"/>
    </source>
</evidence>
<dbReference type="SUPFAM" id="SSF48403">
    <property type="entry name" value="Ankyrin repeat"/>
    <property type="match status" value="1"/>
</dbReference>
<gene>
    <name evidence="3" type="ORF">CCMP2556_LOCUS32388</name>
</gene>
<sequence>MLLPNAVEEVATNSSFRGETSSFDHILPEKKPKDDSQELEKQEKQQRQERRQRKRQEMKDMKQRRLAHFLKTYGFSTDVNEPRVEAACSPDSLQRNTFKEVLFRCHRLVGREESIYPIHAAAELGDIKLLRSLLAAGADPQQRTSQGHLPIDFALAHDLNGSHDDVIALLEEDVCITNLRDAFRVMQENNFLQ</sequence>
<dbReference type="Gene3D" id="1.25.40.20">
    <property type="entry name" value="Ankyrin repeat-containing domain"/>
    <property type="match status" value="1"/>
</dbReference>
<proteinExistence type="predicted"/>
<keyword evidence="1" id="KW-0040">ANK repeat</keyword>
<dbReference type="Proteomes" id="UP001642484">
    <property type="component" value="Unassembled WGS sequence"/>
</dbReference>
<feature type="compositionally biased region" description="Polar residues" evidence="2">
    <location>
        <begin position="11"/>
        <end position="23"/>
    </location>
</feature>
<evidence type="ECO:0000256" key="2">
    <source>
        <dbReference type="SAM" id="MobiDB-lite"/>
    </source>
</evidence>
<dbReference type="EMBL" id="CAXAMN010022051">
    <property type="protein sequence ID" value="CAK9065965.1"/>
    <property type="molecule type" value="Genomic_DNA"/>
</dbReference>
<name>A0ABP0NQ86_9DINO</name>
<feature type="repeat" description="ANK" evidence="1">
    <location>
        <begin position="113"/>
        <end position="145"/>
    </location>
</feature>